<dbReference type="Pfam" id="PF21360">
    <property type="entry name" value="PylC-like_N"/>
    <property type="match status" value="1"/>
</dbReference>
<dbReference type="Proteomes" id="UP000053127">
    <property type="component" value="Unassembled WGS sequence"/>
</dbReference>
<keyword evidence="1" id="KW-0067">ATP-binding</keyword>
<dbReference type="SUPFAM" id="SSF56059">
    <property type="entry name" value="Glutathione synthetase ATP-binding domain-like"/>
    <property type="match status" value="1"/>
</dbReference>
<evidence type="ECO:0000256" key="1">
    <source>
        <dbReference type="PROSITE-ProRule" id="PRU00409"/>
    </source>
</evidence>
<dbReference type="PROSITE" id="PS50975">
    <property type="entry name" value="ATP_GRASP"/>
    <property type="match status" value="1"/>
</dbReference>
<gene>
    <name evidence="3" type="ORF">AQI95_41775</name>
</gene>
<dbReference type="Pfam" id="PF15632">
    <property type="entry name" value="ATPgrasp_Ter"/>
    <property type="match status" value="1"/>
</dbReference>
<protein>
    <recommendedName>
        <fullName evidence="2">ATP-grasp domain-containing protein</fullName>
    </recommendedName>
</protein>
<organism evidence="3 4">
    <name type="scientific">Streptomyces yokosukanensis</name>
    <dbReference type="NCBI Taxonomy" id="67386"/>
    <lineage>
        <taxon>Bacteria</taxon>
        <taxon>Bacillati</taxon>
        <taxon>Actinomycetota</taxon>
        <taxon>Actinomycetes</taxon>
        <taxon>Kitasatosporales</taxon>
        <taxon>Streptomycetaceae</taxon>
        <taxon>Streptomyces</taxon>
    </lineage>
</organism>
<sequence length="337" mass="36352">MPTEPTGPYRILVTGVGANPGLGLTRSLLRHGHHVVAADCNPLAPGFFLPDVIAQVIPRADDPGYGSIMRGLCRELNVDAIVIGIENDLVPLLELHPRLEADGVRLWLPDVGSAHDCIDKARFHQVLTRHGIPTALTWRLEDIDQIPDGTELIVKPRKGHGAQGFHLVDKREHLPLLCDLVPEAIIQERLQGAEFTADCLVDRDRRASVILRRRDLVKNGLAAVSTTFENDAVRDLVVDTLRAVRAAGLCCVQGFVTDDARITITELNVRVAGGFALTEAAGADLVGQMVRGLFGQPVDHDSLTYRPGMFLASCVETLHVGDAAELSVLLASNGAPA</sequence>
<dbReference type="Gene3D" id="3.30.470.20">
    <property type="entry name" value="ATP-grasp fold, B domain"/>
    <property type="match status" value="1"/>
</dbReference>
<dbReference type="STRING" id="67386.AQI95_41775"/>
<accession>A0A101NQU4</accession>
<comment type="caution">
    <text evidence="3">The sequence shown here is derived from an EMBL/GenBank/DDBJ whole genome shotgun (WGS) entry which is preliminary data.</text>
</comment>
<keyword evidence="4" id="KW-1185">Reference proteome</keyword>
<dbReference type="OrthoDB" id="24041at2"/>
<dbReference type="AlphaFoldDB" id="A0A101NQU4"/>
<dbReference type="EMBL" id="LMWN01000084">
    <property type="protein sequence ID" value="KUM97352.1"/>
    <property type="molecule type" value="Genomic_DNA"/>
</dbReference>
<dbReference type="GO" id="GO:0005524">
    <property type="term" value="F:ATP binding"/>
    <property type="evidence" value="ECO:0007669"/>
    <property type="project" value="UniProtKB-UniRule"/>
</dbReference>
<dbReference type="GO" id="GO:0046872">
    <property type="term" value="F:metal ion binding"/>
    <property type="evidence" value="ECO:0007669"/>
    <property type="project" value="InterPro"/>
</dbReference>
<dbReference type="InterPro" id="IPR048764">
    <property type="entry name" value="PylC_N"/>
</dbReference>
<evidence type="ECO:0000313" key="4">
    <source>
        <dbReference type="Proteomes" id="UP000053127"/>
    </source>
</evidence>
<feature type="domain" description="ATP-grasp" evidence="2">
    <location>
        <begin position="124"/>
        <end position="294"/>
    </location>
</feature>
<evidence type="ECO:0000313" key="3">
    <source>
        <dbReference type="EMBL" id="KUM97352.1"/>
    </source>
</evidence>
<dbReference type="Gene3D" id="3.40.50.20">
    <property type="match status" value="1"/>
</dbReference>
<evidence type="ECO:0000259" key="2">
    <source>
        <dbReference type="PROSITE" id="PS50975"/>
    </source>
</evidence>
<keyword evidence="1" id="KW-0547">Nucleotide-binding</keyword>
<dbReference type="RefSeq" id="WP_067136420.1">
    <property type="nucleotide sequence ID" value="NZ_KQ948238.1"/>
</dbReference>
<reference evidence="3 4" key="1">
    <citation type="submission" date="2015-10" db="EMBL/GenBank/DDBJ databases">
        <title>Draft genome sequence of Streptomyces yokosukanensis DSM 40224, type strain for the species Streptomyces yokosukanensis.</title>
        <authorList>
            <person name="Ruckert C."/>
            <person name="Winkler A."/>
            <person name="Kalinowski J."/>
            <person name="Kampfer P."/>
            <person name="Glaeser S."/>
        </authorList>
    </citation>
    <scope>NUCLEOTIDE SEQUENCE [LARGE SCALE GENOMIC DNA]</scope>
    <source>
        <strain evidence="3 4">DSM 40224</strain>
    </source>
</reference>
<proteinExistence type="predicted"/>
<dbReference type="InterPro" id="IPR011761">
    <property type="entry name" value="ATP-grasp"/>
</dbReference>
<name>A0A101NQU4_9ACTN</name>